<feature type="region of interest" description="Disordered" evidence="1">
    <location>
        <begin position="118"/>
        <end position="185"/>
    </location>
</feature>
<dbReference type="InterPro" id="IPR018712">
    <property type="entry name" value="Tle1-like_cat"/>
</dbReference>
<evidence type="ECO:0000259" key="2">
    <source>
        <dbReference type="Pfam" id="PF09994"/>
    </source>
</evidence>
<feature type="region of interest" description="Disordered" evidence="1">
    <location>
        <begin position="869"/>
        <end position="900"/>
    </location>
</feature>
<feature type="compositionally biased region" description="Polar residues" evidence="1">
    <location>
        <begin position="120"/>
        <end position="137"/>
    </location>
</feature>
<dbReference type="Pfam" id="PF09994">
    <property type="entry name" value="T6SS_Tle1-like_cat"/>
    <property type="match status" value="1"/>
</dbReference>
<evidence type="ECO:0000313" key="3">
    <source>
        <dbReference type="EMBL" id="VVT46112.1"/>
    </source>
</evidence>
<protein>
    <recommendedName>
        <fullName evidence="2">T6SS Phospholipase effector Tle1-like catalytic domain-containing protein</fullName>
    </recommendedName>
</protein>
<dbReference type="SUPFAM" id="SSF53474">
    <property type="entry name" value="alpha/beta-Hydrolases"/>
    <property type="match status" value="1"/>
</dbReference>
<feature type="compositionally biased region" description="Polar residues" evidence="1">
    <location>
        <begin position="7"/>
        <end position="19"/>
    </location>
</feature>
<feature type="compositionally biased region" description="Pro residues" evidence="1">
    <location>
        <begin position="153"/>
        <end position="184"/>
    </location>
</feature>
<reference evidence="3 4" key="1">
    <citation type="submission" date="2019-09" db="EMBL/GenBank/DDBJ databases">
        <authorList>
            <person name="Brejova B."/>
        </authorList>
    </citation>
    <scope>NUCLEOTIDE SEQUENCE [LARGE SCALE GENOMIC DNA]</scope>
</reference>
<feature type="region of interest" description="Disordered" evidence="1">
    <location>
        <begin position="1"/>
        <end position="73"/>
    </location>
</feature>
<gene>
    <name evidence="3" type="ORF">SAPINGB_P001052</name>
</gene>
<dbReference type="PANTHER" id="PTHR33840">
    <property type="match status" value="1"/>
</dbReference>
<feature type="region of interest" description="Disordered" evidence="1">
    <location>
        <begin position="908"/>
        <end position="927"/>
    </location>
</feature>
<organism evidence="3 4">
    <name type="scientific">Magnusiomyces paraingens</name>
    <dbReference type="NCBI Taxonomy" id="2606893"/>
    <lineage>
        <taxon>Eukaryota</taxon>
        <taxon>Fungi</taxon>
        <taxon>Dikarya</taxon>
        <taxon>Ascomycota</taxon>
        <taxon>Saccharomycotina</taxon>
        <taxon>Dipodascomycetes</taxon>
        <taxon>Dipodascales</taxon>
        <taxon>Dipodascaceae</taxon>
        <taxon>Magnusiomyces</taxon>
    </lineage>
</organism>
<dbReference type="InterPro" id="IPR029058">
    <property type="entry name" value="AB_hydrolase_fold"/>
</dbReference>
<feature type="domain" description="T6SS Phospholipase effector Tle1-like catalytic" evidence="2">
    <location>
        <begin position="191"/>
        <end position="695"/>
    </location>
</feature>
<feature type="compositionally biased region" description="Low complexity" evidence="1">
    <location>
        <begin position="51"/>
        <end position="68"/>
    </location>
</feature>
<feature type="compositionally biased region" description="Polar residues" evidence="1">
    <location>
        <begin position="886"/>
        <end position="895"/>
    </location>
</feature>
<accession>A0A5E8B4C3</accession>
<dbReference type="Proteomes" id="UP000398389">
    <property type="component" value="Unassembled WGS sequence"/>
</dbReference>
<dbReference type="AlphaFoldDB" id="A0A5E8B4C3"/>
<evidence type="ECO:0000313" key="4">
    <source>
        <dbReference type="Proteomes" id="UP000398389"/>
    </source>
</evidence>
<dbReference type="RefSeq" id="XP_031851666.1">
    <property type="nucleotide sequence ID" value="XM_031995775.1"/>
</dbReference>
<dbReference type="EMBL" id="CABVLU010000001">
    <property type="protein sequence ID" value="VVT46112.1"/>
    <property type="molecule type" value="Genomic_DNA"/>
</dbReference>
<dbReference type="GeneID" id="43579875"/>
<dbReference type="PANTHER" id="PTHR33840:SF2">
    <property type="entry name" value="TLE1 PHOSPHOLIPASE DOMAIN-CONTAINING PROTEIN"/>
    <property type="match status" value="1"/>
</dbReference>
<evidence type="ECO:0000256" key="1">
    <source>
        <dbReference type="SAM" id="MobiDB-lite"/>
    </source>
</evidence>
<sequence length="927" mass="102828">MGGELDNAQTSSSQFQIFSDGNGVKKSTGVLGFLGIKSSPSSQEPSAEIKPSPTSSPTSSASSDSPCSNDEFFQYSNSSNINVVTPLLVPQPVTRKCQSDDSQRDHLGSLAETIIGVDGINTTNPTGNVYNNTSGSCSDDEDDNENLNDLKPPDPFYPPEDPPVQPPKGPQPHPDPNPPTLPPEKIPKKGKNIILCFDGTSETFGANPHTNVLKFFKLLDRSDKTVQVSYYQPGIGTYVKALGAIGYSLRIVETIKNGIDSAIAYSLDEKIRQAYAFLMKFYEDHDRIYLIGFSRGGFTARVLAGMIELVGLIHPGLEEIIPTAWNIYKTWEYARKDTKGGPSTGLHTTLADEFKKTFSRRSVKIQFMGLLDSVNSVGILYDRMFPHTSSTGIIRHIRHAMSIDERRGKFKQYPFSHIYYTVAGKYNNNSPNTNASTISTRRNSPTEMSLPEQVLGVQSADGNCGDDYCEQSIMSCPHECCNDSEDVPRELLSNPPSPKNSILNADDECVPKDHMAYTAKEAQLLQKCGRFIDELDHKKLQDKGLMNKQDFEDNSERLQNIEIYLLRKNSTETDSVAGSSVAGSVANGVNAVPLKPMCKDKSSELKVLATRNEELPASYWIKAAGTTISLLDTPGMNEPTRRLVHGEISPMDHNQACSDVIELWFAGDHSDVGGGWASDSNGGLAGDISFRWLIGESIKAGVRFKPGAVEEYLRDHEILPSLRAPLHDSLDVRLWGVKKDDEFGRAEKTFFESFFWWVIELLPLPTFRFNKNKDRWSRSVVPNAGRRRVVPLDAKFHWSVSWRAMYGGIRNEGAREGRGPKHVNRHDTKAAYWPPNLTALHDLVPLSASAEFNPPDDIAEAIEYYKKHGDDNEEYEEKSDNGGSKRGNTGSSNSKEILAGRRLSMLVKKRRHHRKGGRHKHNHAGTI</sequence>
<keyword evidence="4" id="KW-1185">Reference proteome</keyword>
<name>A0A5E8B4C3_9ASCO</name>
<dbReference type="OrthoDB" id="3162439at2759"/>
<proteinExistence type="predicted"/>